<organism evidence="3 4">
    <name type="scientific">Devosia lucknowensis</name>
    <dbReference type="NCBI Taxonomy" id="1096929"/>
    <lineage>
        <taxon>Bacteria</taxon>
        <taxon>Pseudomonadati</taxon>
        <taxon>Pseudomonadota</taxon>
        <taxon>Alphaproteobacteria</taxon>
        <taxon>Hyphomicrobiales</taxon>
        <taxon>Devosiaceae</taxon>
        <taxon>Devosia</taxon>
    </lineage>
</organism>
<dbReference type="InterPro" id="IPR006121">
    <property type="entry name" value="HMA_dom"/>
</dbReference>
<sequence length="67" mass="7028">MHSFKVEDMTCGHCAATVEKAIKSVDGQADVKIDVANRAVEIRSDKTAEAFATAIGEAGYTGAVQGR</sequence>
<keyword evidence="4" id="KW-1185">Reference proteome</keyword>
<evidence type="ECO:0000313" key="4">
    <source>
        <dbReference type="Proteomes" id="UP000194474"/>
    </source>
</evidence>
<gene>
    <name evidence="3" type="ORF">SAMN06295905_1573</name>
</gene>
<feature type="domain" description="HMA" evidence="2">
    <location>
        <begin position="1"/>
        <end position="63"/>
    </location>
</feature>
<dbReference type="PROSITE" id="PS01047">
    <property type="entry name" value="HMA_1"/>
    <property type="match status" value="1"/>
</dbReference>
<reference evidence="4" key="1">
    <citation type="submission" date="2017-04" db="EMBL/GenBank/DDBJ databases">
        <authorList>
            <person name="Varghese N."/>
            <person name="Submissions S."/>
        </authorList>
    </citation>
    <scope>NUCLEOTIDE SEQUENCE [LARGE SCALE GENOMIC DNA]</scope>
</reference>
<dbReference type="PROSITE" id="PS50846">
    <property type="entry name" value="HMA_2"/>
    <property type="match status" value="1"/>
</dbReference>
<dbReference type="EMBL" id="FXWK01000001">
    <property type="protein sequence ID" value="SMQ68313.1"/>
    <property type="molecule type" value="Genomic_DNA"/>
</dbReference>
<keyword evidence="1" id="KW-0479">Metal-binding</keyword>
<dbReference type="Proteomes" id="UP000194474">
    <property type="component" value="Unassembled WGS sequence"/>
</dbReference>
<dbReference type="InterPro" id="IPR017969">
    <property type="entry name" value="Heavy-metal-associated_CS"/>
</dbReference>
<dbReference type="Pfam" id="PF00403">
    <property type="entry name" value="HMA"/>
    <property type="match status" value="1"/>
</dbReference>
<proteinExistence type="predicted"/>
<accession>A0A1Y6F7F0</accession>
<dbReference type="OrthoDB" id="9801832at2"/>
<evidence type="ECO:0000256" key="1">
    <source>
        <dbReference type="ARBA" id="ARBA00022723"/>
    </source>
</evidence>
<evidence type="ECO:0000259" key="2">
    <source>
        <dbReference type="PROSITE" id="PS50846"/>
    </source>
</evidence>
<evidence type="ECO:0000313" key="3">
    <source>
        <dbReference type="EMBL" id="SMQ68313.1"/>
    </source>
</evidence>
<protein>
    <submittedName>
        <fullName evidence="3">Copper chaperone</fullName>
    </submittedName>
</protein>
<dbReference type="InterPro" id="IPR036163">
    <property type="entry name" value="HMA_dom_sf"/>
</dbReference>
<dbReference type="SUPFAM" id="SSF55008">
    <property type="entry name" value="HMA, heavy metal-associated domain"/>
    <property type="match status" value="1"/>
</dbReference>
<dbReference type="CDD" id="cd00371">
    <property type="entry name" value="HMA"/>
    <property type="match status" value="1"/>
</dbReference>
<dbReference type="AlphaFoldDB" id="A0A1Y6F7F0"/>
<dbReference type="GO" id="GO:0046872">
    <property type="term" value="F:metal ion binding"/>
    <property type="evidence" value="ECO:0007669"/>
    <property type="project" value="UniProtKB-KW"/>
</dbReference>
<dbReference type="RefSeq" id="WP_086469880.1">
    <property type="nucleotide sequence ID" value="NZ_FXWK01000001.1"/>
</dbReference>
<dbReference type="Gene3D" id="3.30.70.100">
    <property type="match status" value="1"/>
</dbReference>
<name>A0A1Y6F7F0_9HYPH</name>